<evidence type="ECO:0000256" key="7">
    <source>
        <dbReference type="ARBA" id="ARBA00022737"/>
    </source>
</evidence>
<dbReference type="GO" id="GO:0008237">
    <property type="term" value="F:metallopeptidase activity"/>
    <property type="evidence" value="ECO:0007669"/>
    <property type="project" value="UniProtKB-UniRule"/>
</dbReference>
<evidence type="ECO:0000256" key="13">
    <source>
        <dbReference type="ARBA" id="ARBA00023136"/>
    </source>
</evidence>
<evidence type="ECO:0000256" key="5">
    <source>
        <dbReference type="ARBA" id="ARBA00022692"/>
    </source>
</evidence>
<dbReference type="RefSeq" id="WP_193929417.1">
    <property type="nucleotide sequence ID" value="NZ_JADEYC010000030.1"/>
</dbReference>
<dbReference type="GO" id="GO:0006508">
    <property type="term" value="P:proteolysis"/>
    <property type="evidence" value="ECO:0007669"/>
    <property type="project" value="UniProtKB-KW"/>
</dbReference>
<keyword evidence="12" id="KW-0129">CBS domain</keyword>
<keyword evidence="20" id="KW-1185">Reference proteome</keyword>
<feature type="transmembrane region" description="Helical" evidence="14">
    <location>
        <begin position="109"/>
        <end position="132"/>
    </location>
</feature>
<dbReference type="CDD" id="cd06164">
    <property type="entry name" value="S2P-M50_SpoIVFB_CBS"/>
    <property type="match status" value="1"/>
</dbReference>
<dbReference type="AlphaFoldDB" id="A0A929FYM4"/>
<keyword evidence="11 14" id="KW-0482">Metalloprotease</keyword>
<feature type="active site" evidence="15">
    <location>
        <position position="68"/>
    </location>
</feature>
<evidence type="ECO:0000259" key="18">
    <source>
        <dbReference type="Pfam" id="PF02163"/>
    </source>
</evidence>
<dbReference type="Pfam" id="PF02163">
    <property type="entry name" value="Peptidase_M50"/>
    <property type="match status" value="2"/>
</dbReference>
<evidence type="ECO:0000256" key="1">
    <source>
        <dbReference type="ARBA" id="ARBA00004651"/>
    </source>
</evidence>
<accession>A0A929FYM4</accession>
<name>A0A929FYM4_9PSEU</name>
<keyword evidence="5 14" id="KW-0812">Transmembrane</keyword>
<feature type="domain" description="Peptidase M50" evidence="18">
    <location>
        <begin position="141"/>
        <end position="185"/>
    </location>
</feature>
<protein>
    <recommendedName>
        <fullName evidence="14">Zinc metalloprotease</fullName>
    </recommendedName>
</protein>
<evidence type="ECO:0000256" key="6">
    <source>
        <dbReference type="ARBA" id="ARBA00022723"/>
    </source>
</evidence>
<dbReference type="InterPro" id="IPR046342">
    <property type="entry name" value="CBS_dom_sf"/>
</dbReference>
<evidence type="ECO:0000256" key="12">
    <source>
        <dbReference type="ARBA" id="ARBA00023122"/>
    </source>
</evidence>
<dbReference type="GO" id="GO:0005886">
    <property type="term" value="C:plasma membrane"/>
    <property type="evidence" value="ECO:0007669"/>
    <property type="project" value="UniProtKB-SubCell"/>
</dbReference>
<feature type="transmembrane region" description="Helical" evidence="14">
    <location>
        <begin position="139"/>
        <end position="160"/>
    </location>
</feature>
<dbReference type="InterPro" id="IPR008915">
    <property type="entry name" value="Peptidase_M50"/>
</dbReference>
<evidence type="ECO:0000256" key="16">
    <source>
        <dbReference type="PIRSR" id="PIRSR006404-2"/>
    </source>
</evidence>
<keyword evidence="10 14" id="KW-1133">Transmembrane helix</keyword>
<evidence type="ECO:0000256" key="4">
    <source>
        <dbReference type="ARBA" id="ARBA00022670"/>
    </source>
</evidence>
<sequence>MRATVPLGRIAGVRVGLHWSVAGIMLLVAVGLAAYQLPAVFPGHSAPGYALSGVLAAVLLMLSLLGHELAHAIVARRNGVRVAGITLWLLGGVARLQDEARTPGAEFRIAVVGPAVSALLGVVFGGAAWAAIQVGAGRLAAAVLLYLAVLNVALAVFNLVPAAPLDGGRVLRAGLWRWTRDRTTASVWSARAGQGLGGLLVAAGVVRAFTSGVDGVWWVLIGMFVLTIAGGEQRQARLGEKLAGIRVAEAMDRDVPTVDAGLTVDRFLRERVFERGPASFAVSNGNELLGVVGVRRARAVPQRARSTTTLARIATPLPEVGTAAPDEPLSAVMPRLAGADERVLVFDGAVLAGSITPAELDRAAGFTGPQATSGPSTPPPEDDRPPPPDWWYPGRG</sequence>
<dbReference type="PANTHER" id="PTHR39188:SF3">
    <property type="entry name" value="STAGE IV SPORULATION PROTEIN FB"/>
    <property type="match status" value="1"/>
</dbReference>
<evidence type="ECO:0000256" key="15">
    <source>
        <dbReference type="PIRSR" id="PIRSR006404-1"/>
    </source>
</evidence>
<feature type="binding site" evidence="16">
    <location>
        <position position="166"/>
    </location>
    <ligand>
        <name>Zn(2+)</name>
        <dbReference type="ChEBI" id="CHEBI:29105"/>
        <note>catalytic</note>
    </ligand>
</feature>
<proteinExistence type="inferred from homology"/>
<evidence type="ECO:0000256" key="11">
    <source>
        <dbReference type="ARBA" id="ARBA00023049"/>
    </source>
</evidence>
<reference evidence="19" key="1">
    <citation type="submission" date="2020-10" db="EMBL/GenBank/DDBJ databases">
        <title>Diversity and distribution of actinomycetes associated with coral in the coast of Hainan.</title>
        <authorList>
            <person name="Li F."/>
        </authorList>
    </citation>
    <scope>NUCLEOTIDE SEQUENCE</scope>
    <source>
        <strain evidence="19">HNM0983</strain>
    </source>
</reference>
<evidence type="ECO:0000256" key="2">
    <source>
        <dbReference type="ARBA" id="ARBA00007931"/>
    </source>
</evidence>
<keyword evidence="7" id="KW-0677">Repeat</keyword>
<comment type="subcellular location">
    <subcellularLocation>
        <location evidence="1 14">Cell membrane</location>
        <topology evidence="1 14">Multi-pass membrane protein</topology>
    </subcellularLocation>
</comment>
<organism evidence="19 20">
    <name type="scientific">Saccharopolyspora montiporae</name>
    <dbReference type="NCBI Taxonomy" id="2781240"/>
    <lineage>
        <taxon>Bacteria</taxon>
        <taxon>Bacillati</taxon>
        <taxon>Actinomycetota</taxon>
        <taxon>Actinomycetes</taxon>
        <taxon>Pseudonocardiales</taxon>
        <taxon>Pseudonocardiaceae</taxon>
        <taxon>Saccharopolyspora</taxon>
    </lineage>
</organism>
<dbReference type="GO" id="GO:0046872">
    <property type="term" value="F:metal ion binding"/>
    <property type="evidence" value="ECO:0007669"/>
    <property type="project" value="UniProtKB-UniRule"/>
</dbReference>
<evidence type="ECO:0000256" key="9">
    <source>
        <dbReference type="ARBA" id="ARBA00022833"/>
    </source>
</evidence>
<dbReference type="PIRSF" id="PIRSF006404">
    <property type="entry name" value="UCP006404_Pept_M50_CBS"/>
    <property type="match status" value="1"/>
</dbReference>
<feature type="transmembrane region" description="Helical" evidence="14">
    <location>
        <begin position="47"/>
        <end position="66"/>
    </location>
</feature>
<evidence type="ECO:0000256" key="10">
    <source>
        <dbReference type="ARBA" id="ARBA00022989"/>
    </source>
</evidence>
<dbReference type="PANTHER" id="PTHR39188">
    <property type="entry name" value="MEMBRANE-ASSOCIATED ZINC METALLOPROTEASE M50B"/>
    <property type="match status" value="1"/>
</dbReference>
<keyword evidence="3 14" id="KW-1003">Cell membrane</keyword>
<evidence type="ECO:0000313" key="20">
    <source>
        <dbReference type="Proteomes" id="UP000598360"/>
    </source>
</evidence>
<dbReference type="EMBL" id="JADEYC010000030">
    <property type="protein sequence ID" value="MBE9375966.1"/>
    <property type="molecule type" value="Genomic_DNA"/>
</dbReference>
<keyword evidence="6 14" id="KW-0479">Metal-binding</keyword>
<comment type="similarity">
    <text evidence="2 14">Belongs to the peptidase M50B family.</text>
</comment>
<dbReference type="InterPro" id="IPR016483">
    <property type="entry name" value="UCP006404_Pept_M50_CBS"/>
</dbReference>
<feature type="domain" description="Peptidase M50" evidence="18">
    <location>
        <begin position="56"/>
        <end position="125"/>
    </location>
</feature>
<feature type="region of interest" description="Disordered" evidence="17">
    <location>
        <begin position="361"/>
        <end position="396"/>
    </location>
</feature>
<feature type="transmembrane region" description="Helical" evidence="14">
    <location>
        <begin position="215"/>
        <end position="231"/>
    </location>
</feature>
<dbReference type="Proteomes" id="UP000598360">
    <property type="component" value="Unassembled WGS sequence"/>
</dbReference>
<feature type="binding site" evidence="16">
    <location>
        <position position="67"/>
    </location>
    <ligand>
        <name>Zn(2+)</name>
        <dbReference type="ChEBI" id="CHEBI:29105"/>
        <note>catalytic</note>
    </ligand>
</feature>
<comment type="cofactor">
    <cofactor evidence="14 16">
        <name>Zn(2+)</name>
        <dbReference type="ChEBI" id="CHEBI:29105"/>
    </cofactor>
    <text evidence="14 16">Binds 1 zinc ion per subunit.</text>
</comment>
<dbReference type="SUPFAM" id="SSF54631">
    <property type="entry name" value="CBS-domain pair"/>
    <property type="match status" value="1"/>
</dbReference>
<evidence type="ECO:0000256" key="3">
    <source>
        <dbReference type="ARBA" id="ARBA00022475"/>
    </source>
</evidence>
<feature type="binding site" evidence="16">
    <location>
        <position position="71"/>
    </location>
    <ligand>
        <name>Zn(2+)</name>
        <dbReference type="ChEBI" id="CHEBI:29105"/>
        <note>catalytic</note>
    </ligand>
</feature>
<gene>
    <name evidence="19" type="ORF">IQ251_16060</name>
</gene>
<keyword evidence="8 14" id="KW-0378">Hydrolase</keyword>
<evidence type="ECO:0000313" key="19">
    <source>
        <dbReference type="EMBL" id="MBE9375966.1"/>
    </source>
</evidence>
<keyword evidence="9 14" id="KW-0862">Zinc</keyword>
<evidence type="ECO:0000256" key="14">
    <source>
        <dbReference type="PIRNR" id="PIRNR006404"/>
    </source>
</evidence>
<evidence type="ECO:0000256" key="17">
    <source>
        <dbReference type="SAM" id="MobiDB-lite"/>
    </source>
</evidence>
<keyword evidence="13 14" id="KW-0472">Membrane</keyword>
<comment type="caution">
    <text evidence="19">The sequence shown here is derived from an EMBL/GenBank/DDBJ whole genome shotgun (WGS) entry which is preliminary data.</text>
</comment>
<keyword evidence="4 14" id="KW-0645">Protease</keyword>
<evidence type="ECO:0000256" key="8">
    <source>
        <dbReference type="ARBA" id="ARBA00022801"/>
    </source>
</evidence>
<feature type="transmembrane region" description="Helical" evidence="14">
    <location>
        <begin position="12"/>
        <end position="35"/>
    </location>
</feature>